<feature type="region of interest" description="Disordered" evidence="1">
    <location>
        <begin position="908"/>
        <end position="927"/>
    </location>
</feature>
<evidence type="ECO:0000256" key="1">
    <source>
        <dbReference type="SAM" id="MobiDB-lite"/>
    </source>
</evidence>
<protein>
    <submittedName>
        <fullName evidence="2">Uncharacterized protein</fullName>
    </submittedName>
</protein>
<proteinExistence type="predicted"/>
<accession>A0A381VLJ6</accession>
<dbReference type="AlphaFoldDB" id="A0A381VLJ6"/>
<reference evidence="2" key="1">
    <citation type="submission" date="2018-05" db="EMBL/GenBank/DDBJ databases">
        <authorList>
            <person name="Lanie J.A."/>
            <person name="Ng W.-L."/>
            <person name="Kazmierczak K.M."/>
            <person name="Andrzejewski T.M."/>
            <person name="Davidsen T.M."/>
            <person name="Wayne K.J."/>
            <person name="Tettelin H."/>
            <person name="Glass J.I."/>
            <person name="Rusch D."/>
            <person name="Podicherti R."/>
            <person name="Tsui H.-C.T."/>
            <person name="Winkler M.E."/>
        </authorList>
    </citation>
    <scope>NUCLEOTIDE SEQUENCE</scope>
</reference>
<evidence type="ECO:0000313" key="2">
    <source>
        <dbReference type="EMBL" id="SVA40333.1"/>
    </source>
</evidence>
<gene>
    <name evidence="2" type="ORF">METZ01_LOCUS93187</name>
</gene>
<name>A0A381VLJ6_9ZZZZ</name>
<organism evidence="2">
    <name type="scientific">marine metagenome</name>
    <dbReference type="NCBI Taxonomy" id="408172"/>
    <lineage>
        <taxon>unclassified sequences</taxon>
        <taxon>metagenomes</taxon>
        <taxon>ecological metagenomes</taxon>
    </lineage>
</organism>
<sequence length="944" mass="106609">MRNRTLQKVFLALPLYLIGLGFSQSNHLYYHKSPSPVQAGDGVEISQLMFTQEPIASGMLFFRDQGELSYQEVDMMFTGGKWVGLIPAHRVTLRGIEYVTILTTQEGGRIALPLVDNPFDAPLVIRVVPRQVSEKMDSKKRKADDLEGDYVDADVLVLSPEDGSIIRPDEIVISVSLFNAPNVEQTDFQLFIDDKEYTEQTVVFGDVLSLVPDEDMDFGFHSIKLLFKTTYGVDVVPIQWSFNVSKGMANVAESFNYKGSLVSKRSSSTASSISIEEREYSGKIDAELSWIKGRYSFRRSSRESKLAQPLNRTSLTLQITDYLKIENGDVYPSISPFILDGKRVDGRHINADFNYGFGFDGFNIFGRDFLAFDLNGTVEFQTVSGKLAREVQYKKGIDRAYELLTDNVQYDEMGNRIYIFNRKGYTFPRDITAARLAFSFNNRFKGGFHFLKAKDDYEEINVRAPDNSIFSVDTTITGDSVTHYYTLAQFIDSLTNGDTVKIRKKNWDDGMPEENLVLGFDFEGSMDHRKILFQMGWNMSFTNYNIWAGTANKDSLDLLMDTLSDGKLMGSFEVATIGDFIESWKDIFTVNPLYMSPILPIDPIAAEENRVRAIMNMPASAYYLRVKGSYSFNNILIEYRQLGSEYKSFGNPYLTNNIREFTMNDRLSALGRRLMIVAGYKYRDNKLSELVANPIATRTVSFNTTLVPGPGAPSLIMNLQSIGRTNGIDSIDTDQYGNYLGDSRENSQALNVMGSVNIPGNFETFTTTTSINVNSITYKDNLSSERNKDYFFQKSETQTLSVTVSTRFQFPLKTSSTFNQTKVFVPYLDENNLPYKQENSWTSVSTSAQYALFKNRLRFRGGIDFMTNGETDDASIKLYGGKFGSDWDILNKLTLTFNSSIRINDSKAYTSDESDNDGDGKVDESGENWSVNSSGFNVTLGYRF</sequence>
<dbReference type="EMBL" id="UINC01008975">
    <property type="protein sequence ID" value="SVA40333.1"/>
    <property type="molecule type" value="Genomic_DNA"/>
</dbReference>